<keyword evidence="1" id="KW-0966">Cell projection</keyword>
<dbReference type="Proteomes" id="UP000183508">
    <property type="component" value="Unassembled WGS sequence"/>
</dbReference>
<evidence type="ECO:0000313" key="1">
    <source>
        <dbReference type="EMBL" id="SFU75231.1"/>
    </source>
</evidence>
<dbReference type="PANTHER" id="PTHR39185:SF1">
    <property type="entry name" value="SWARMING MOTILITY PROTEIN SWRD"/>
    <property type="match status" value="1"/>
</dbReference>
<dbReference type="EMBL" id="FPBV01000007">
    <property type="protein sequence ID" value="SFU75231.1"/>
    <property type="molecule type" value="Genomic_DNA"/>
</dbReference>
<dbReference type="PANTHER" id="PTHR39185">
    <property type="entry name" value="SWARMING MOTILITY PROTEIN SWRD"/>
    <property type="match status" value="1"/>
</dbReference>
<keyword evidence="1" id="KW-0969">Cilium</keyword>
<name>A0A1I7IQR7_9BACL</name>
<keyword evidence="1" id="KW-0282">Flagellum</keyword>
<evidence type="ECO:0000313" key="2">
    <source>
        <dbReference type="Proteomes" id="UP000183508"/>
    </source>
</evidence>
<dbReference type="AlphaFoldDB" id="A0A1I7IQR7"/>
<keyword evidence="2" id="KW-1185">Reference proteome</keyword>
<dbReference type="STRING" id="392015.SAMN05421543_10743"/>
<dbReference type="InterPro" id="IPR009384">
    <property type="entry name" value="SwrD-like"/>
</dbReference>
<accession>A0A1I7IQR7</accession>
<sequence length="71" mass="7850">MIRLTRLNGTALWLNPLLVESVEQTPDTVITLANGHKYVVREAAEEIGDRMAAYLRRIGLIAAEGKKEESG</sequence>
<dbReference type="RefSeq" id="WP_029420499.1">
    <property type="nucleotide sequence ID" value="NZ_FPBV01000007.1"/>
</dbReference>
<dbReference type="eggNOG" id="COG1582">
    <property type="taxonomic scope" value="Bacteria"/>
</dbReference>
<organism evidence="1 2">
    <name type="scientific">Alicyclobacillus macrosporangiidus</name>
    <dbReference type="NCBI Taxonomy" id="392015"/>
    <lineage>
        <taxon>Bacteria</taxon>
        <taxon>Bacillati</taxon>
        <taxon>Bacillota</taxon>
        <taxon>Bacilli</taxon>
        <taxon>Bacillales</taxon>
        <taxon>Alicyclobacillaceae</taxon>
        <taxon>Alicyclobacillus</taxon>
    </lineage>
</organism>
<dbReference type="Pfam" id="PF06289">
    <property type="entry name" value="FlbD"/>
    <property type="match status" value="1"/>
</dbReference>
<protein>
    <submittedName>
        <fullName evidence="1">Flagellar protein FlbD</fullName>
    </submittedName>
</protein>
<gene>
    <name evidence="1" type="ORF">SAMN05421543_10743</name>
</gene>
<proteinExistence type="predicted"/>
<reference evidence="2" key="1">
    <citation type="submission" date="2016-10" db="EMBL/GenBank/DDBJ databases">
        <authorList>
            <person name="Varghese N."/>
        </authorList>
    </citation>
    <scope>NUCLEOTIDE SEQUENCE [LARGE SCALE GENOMIC DNA]</scope>
    <source>
        <strain evidence="2">DSM 17980</strain>
    </source>
</reference>
<dbReference type="OrthoDB" id="9799862at2"/>